<name>A0A0R2Q8W7_9ACTN</name>
<dbReference type="Gene3D" id="3.75.10.10">
    <property type="entry name" value="L-arginine/glycine Amidinotransferase, Chain A"/>
    <property type="match status" value="1"/>
</dbReference>
<dbReference type="SUPFAM" id="SSF55909">
    <property type="entry name" value="Pentein"/>
    <property type="match status" value="1"/>
</dbReference>
<evidence type="ECO:0000256" key="1">
    <source>
        <dbReference type="ARBA" id="ARBA00022801"/>
    </source>
</evidence>
<dbReference type="PANTHER" id="PTHR31377:SF0">
    <property type="entry name" value="AGMATINE DEIMINASE-RELATED"/>
    <property type="match status" value="1"/>
</dbReference>
<sequence length="326" mass="35884">MPTMPGEFAPHERTVIAWPTRDDVYGQYLDEAREAHAALARTISGYEPVTMIANQQEAENAVELCGSTVDVVALPIDDSWFRDSGPIYVFDGIERVAGNWIFNGWGQKFVPFDKDAAVASAWAKHAGHSVRNIDMVLEGGSITSDGAGLLATTEQCLLHPNRNPQLSKDQIEQRLRSEFDLNEVMWLPHGLSMDADTDGHVDNVAIFVAPRTMVFQTCDNKSLSDHLRLEENRKVAQSFGVTMHEIPVLPVIEYHGERMQVPYLNFYMINGAVIVPVCGHAADDDMLGLIGEYIPDRDIIGLDIGGILAYGGGGIHCITQQIPALL</sequence>
<reference evidence="2 3" key="1">
    <citation type="submission" date="2015-10" db="EMBL/GenBank/DDBJ databases">
        <title>Metagenome-Assembled Genomes uncover a global brackish microbiome.</title>
        <authorList>
            <person name="Hugerth L.W."/>
            <person name="Larsson J."/>
            <person name="Alneberg J."/>
            <person name="Lindh M.V."/>
            <person name="Legrand C."/>
            <person name="Pinhassi J."/>
            <person name="Andersson A.F."/>
        </authorList>
    </citation>
    <scope>NUCLEOTIDE SEQUENCE [LARGE SCALE GENOMIC DNA]</scope>
    <source>
        <strain evidence="2">BACL6 MAG-120924-bin43</strain>
    </source>
</reference>
<evidence type="ECO:0000313" key="3">
    <source>
        <dbReference type="Proteomes" id="UP000051017"/>
    </source>
</evidence>
<keyword evidence="1" id="KW-0378">Hydrolase</keyword>
<dbReference type="GO" id="GO:0004668">
    <property type="term" value="F:protein-arginine deiminase activity"/>
    <property type="evidence" value="ECO:0007669"/>
    <property type="project" value="InterPro"/>
</dbReference>
<dbReference type="GO" id="GO:0047632">
    <property type="term" value="F:agmatine deiminase activity"/>
    <property type="evidence" value="ECO:0007669"/>
    <property type="project" value="TreeGrafter"/>
</dbReference>
<dbReference type="PANTHER" id="PTHR31377">
    <property type="entry name" value="AGMATINE DEIMINASE-RELATED"/>
    <property type="match status" value="1"/>
</dbReference>
<comment type="caution">
    <text evidence="2">The sequence shown here is derived from an EMBL/GenBank/DDBJ whole genome shotgun (WGS) entry which is preliminary data.</text>
</comment>
<evidence type="ECO:0000313" key="2">
    <source>
        <dbReference type="EMBL" id="KRO46646.1"/>
    </source>
</evidence>
<evidence type="ECO:0008006" key="4">
    <source>
        <dbReference type="Google" id="ProtNLM"/>
    </source>
</evidence>
<dbReference type="EMBL" id="LIBJ01000257">
    <property type="protein sequence ID" value="KRO46646.1"/>
    <property type="molecule type" value="Genomic_DNA"/>
</dbReference>
<dbReference type="Proteomes" id="UP000051017">
    <property type="component" value="Unassembled WGS sequence"/>
</dbReference>
<gene>
    <name evidence="2" type="ORF">ABR75_02695</name>
</gene>
<organism evidence="2 3">
    <name type="scientific">Acidimicrobiia bacterium BACL6 MAG-120924-bin43</name>
    <dbReference type="NCBI Taxonomy" id="1655583"/>
    <lineage>
        <taxon>Bacteria</taxon>
        <taxon>Bacillati</taxon>
        <taxon>Actinomycetota</taxon>
        <taxon>Acidimicrobiia</taxon>
        <taxon>acIV cluster</taxon>
    </lineage>
</organism>
<dbReference type="Pfam" id="PF04371">
    <property type="entry name" value="PAD_porph"/>
    <property type="match status" value="1"/>
</dbReference>
<dbReference type="InterPro" id="IPR007466">
    <property type="entry name" value="Peptidyl-Arg-deiminase_porph"/>
</dbReference>
<protein>
    <recommendedName>
        <fullName evidence="4">Agmatine deiminase</fullName>
    </recommendedName>
</protein>
<accession>A0A0R2Q8W7</accession>
<dbReference type="AlphaFoldDB" id="A0A0R2Q8W7"/>
<proteinExistence type="predicted"/>
<dbReference type="GO" id="GO:0009446">
    <property type="term" value="P:putrescine biosynthetic process"/>
    <property type="evidence" value="ECO:0007669"/>
    <property type="project" value="InterPro"/>
</dbReference>